<keyword evidence="2" id="KW-1185">Reference proteome</keyword>
<evidence type="ECO:0000313" key="1">
    <source>
        <dbReference type="EMBL" id="MQM72651.1"/>
    </source>
</evidence>
<dbReference type="PANTHER" id="PTHR34472:SF1">
    <property type="entry name" value="SULFUR CARRIER PROTEIN THIS"/>
    <property type="match status" value="1"/>
</dbReference>
<protein>
    <submittedName>
        <fullName evidence="1">Sulfur carrier protein ThiS</fullName>
    </submittedName>
</protein>
<dbReference type="CDD" id="cd00565">
    <property type="entry name" value="Ubl_ThiS"/>
    <property type="match status" value="1"/>
</dbReference>
<dbReference type="InterPro" id="IPR016155">
    <property type="entry name" value="Mopterin_synth/thiamin_S_b"/>
</dbReference>
<comment type="caution">
    <text evidence="1">The sequence shown here is derived from an EMBL/GenBank/DDBJ whole genome shotgun (WGS) entry which is preliminary data.</text>
</comment>
<organism evidence="1 2">
    <name type="scientific">Candidatus Pseudoramibacter fermentans</name>
    <dbReference type="NCBI Taxonomy" id="2594427"/>
    <lineage>
        <taxon>Bacteria</taxon>
        <taxon>Bacillati</taxon>
        <taxon>Bacillota</taxon>
        <taxon>Clostridia</taxon>
        <taxon>Eubacteriales</taxon>
        <taxon>Eubacteriaceae</taxon>
        <taxon>Pseudoramibacter</taxon>
    </lineage>
</organism>
<dbReference type="Proteomes" id="UP000473648">
    <property type="component" value="Unassembled WGS sequence"/>
</dbReference>
<dbReference type="Gene3D" id="3.10.20.30">
    <property type="match status" value="1"/>
</dbReference>
<reference evidence="1" key="1">
    <citation type="journal article" date="2020" name="Appl. Environ. Microbiol.">
        <title>Medium-Chain Fatty Acid Synthesis by 'Candidatus Weimeria bifida' gen. nov., sp. nov., and 'Candidatus Pseudoramibacter fermentans' sp. nov.</title>
        <authorList>
            <person name="Scarborough M.J."/>
            <person name="Myers K.S."/>
            <person name="Donohue T.J."/>
            <person name="Noguera D.R."/>
        </authorList>
    </citation>
    <scope>NUCLEOTIDE SEQUENCE</scope>
    <source>
        <strain evidence="1">EUB1.1</strain>
    </source>
</reference>
<dbReference type="NCBIfam" id="TIGR01683">
    <property type="entry name" value="thiS"/>
    <property type="match status" value="1"/>
</dbReference>
<proteinExistence type="predicted"/>
<name>A0A6L5GQX0_9FIRM</name>
<evidence type="ECO:0000313" key="2">
    <source>
        <dbReference type="Proteomes" id="UP000473648"/>
    </source>
</evidence>
<dbReference type="PANTHER" id="PTHR34472">
    <property type="entry name" value="SULFUR CARRIER PROTEIN THIS"/>
    <property type="match status" value="1"/>
</dbReference>
<dbReference type="InterPro" id="IPR003749">
    <property type="entry name" value="ThiS/MoaD-like"/>
</dbReference>
<dbReference type="SUPFAM" id="SSF54285">
    <property type="entry name" value="MoaD/ThiS"/>
    <property type="match status" value="1"/>
</dbReference>
<sequence>MVQINGEAVNAAGKTIGAYLKDVGIDPQRVAVEYNGKILSKDAYDTTQMSDDDVVEIVNFVGGGC</sequence>
<dbReference type="InterPro" id="IPR010035">
    <property type="entry name" value="Thi_S"/>
</dbReference>
<gene>
    <name evidence="1" type="primary">thiS</name>
    <name evidence="1" type="ORF">FRC53_04355</name>
</gene>
<dbReference type="Pfam" id="PF02597">
    <property type="entry name" value="ThiS"/>
    <property type="match status" value="1"/>
</dbReference>
<dbReference type="InterPro" id="IPR012675">
    <property type="entry name" value="Beta-grasp_dom_sf"/>
</dbReference>
<dbReference type="EMBL" id="VOGB01000004">
    <property type="protein sequence ID" value="MQM72651.1"/>
    <property type="molecule type" value="Genomic_DNA"/>
</dbReference>
<accession>A0A6L5GQX0</accession>
<dbReference type="AlphaFoldDB" id="A0A6L5GQX0"/>